<reference evidence="1" key="2">
    <citation type="submission" date="2025-09" db="UniProtKB">
        <authorList>
            <consortium name="EnsemblPlants"/>
        </authorList>
    </citation>
    <scope>IDENTIFICATION</scope>
</reference>
<organism evidence="1 2">
    <name type="scientific">Avena sativa</name>
    <name type="common">Oat</name>
    <dbReference type="NCBI Taxonomy" id="4498"/>
    <lineage>
        <taxon>Eukaryota</taxon>
        <taxon>Viridiplantae</taxon>
        <taxon>Streptophyta</taxon>
        <taxon>Embryophyta</taxon>
        <taxon>Tracheophyta</taxon>
        <taxon>Spermatophyta</taxon>
        <taxon>Magnoliopsida</taxon>
        <taxon>Liliopsida</taxon>
        <taxon>Poales</taxon>
        <taxon>Poaceae</taxon>
        <taxon>BOP clade</taxon>
        <taxon>Pooideae</taxon>
        <taxon>Poodae</taxon>
        <taxon>Poeae</taxon>
        <taxon>Poeae Chloroplast Group 1 (Aveneae type)</taxon>
        <taxon>Aveninae</taxon>
        <taxon>Avena</taxon>
    </lineage>
</organism>
<name>A0ACD5UTH1_AVESA</name>
<accession>A0ACD5UTH1</accession>
<evidence type="ECO:0000313" key="1">
    <source>
        <dbReference type="EnsemblPlants" id="AVESA.00010b.r2.2CG0310290.1.CDS"/>
    </source>
</evidence>
<evidence type="ECO:0000313" key="2">
    <source>
        <dbReference type="Proteomes" id="UP001732700"/>
    </source>
</evidence>
<keyword evidence="2" id="KW-1185">Reference proteome</keyword>
<protein>
    <submittedName>
        <fullName evidence="1">Uncharacterized protein</fullName>
    </submittedName>
</protein>
<sequence>MQDNFSDRDKYSTRTRTRRELQKQEHLLLPRQMAPYTTEADASGDGADVEEAVEAGTLRHRHNAAAKDGLDDDGDVKGNGATKVVAGEEDAAQLLASVERAFEGKEVPTWREQLTIRAFVVSFFLAIMFSVIVMKLNLTTGIIPSLNVSAGLLGFFFVRLWTGAIERAGFLKQPFTRQENTVIQTCVVSAYGIAFSGGFGSYLFGMSEVVAKLDPETNTPENVKEPHIGWMIGFLFLVSFVGLFALVPLRKIMIVDYKLTYPSGTATAYLINGFHTPEGAKLAKKQVKTLGKFFSFSFLWGFFQWFYTAGDHCGFSSFPSLGLEAYKNRFYFDFSPTYVGVGMICPHIVNVSVLLGGILSWGLMWPLIHNKRGSWFSAELGDGNLQGLQGYRVFISIALILGDGLYNFVRVLYRTISGFITMVKKNGTIPVSDEGSAVPTGEALSFDEQRRTELFLKDQIPKPIAFAGYAAVAAVSTATLPQIFPELKWYFILLVYVFAPVLAFCNAYGTGLTDWSLASTYGKLAIFIFGASHGGVLVGLAACGVMMSIVATAADLMQDFKTGYLTLASPRSMFISQVIGTAMGCVIAPCVFWLFYRSFDIGKDGSEYPAPYATVYRNMAILGVEGFSKLPEHCLTLCYVFFAAAITINLIKDSVPGKIAKYIPLPMAMAIPFYIGPYFAIDMFVGTVIIFVWSMVNKAKAEAFGPAVASGLICGDGIWSLPQSILALAKVKPPICMKFLSRTVNARVDTFLGN</sequence>
<reference evidence="1" key="1">
    <citation type="submission" date="2021-05" db="EMBL/GenBank/DDBJ databases">
        <authorList>
            <person name="Scholz U."/>
            <person name="Mascher M."/>
            <person name="Fiebig A."/>
        </authorList>
    </citation>
    <scope>NUCLEOTIDE SEQUENCE [LARGE SCALE GENOMIC DNA]</scope>
</reference>
<dbReference type="EnsemblPlants" id="AVESA.00010b.r2.2CG0310290.1">
    <property type="protein sequence ID" value="AVESA.00010b.r2.2CG0310290.1.CDS"/>
    <property type="gene ID" value="AVESA.00010b.r2.2CG0310290"/>
</dbReference>
<dbReference type="Proteomes" id="UP001732700">
    <property type="component" value="Chromosome 2C"/>
</dbReference>
<proteinExistence type="predicted"/>